<dbReference type="InterPro" id="IPR053146">
    <property type="entry name" value="QDO-like"/>
</dbReference>
<dbReference type="PANTHER" id="PTHR36440">
    <property type="entry name" value="PUTATIVE (AFU_ORTHOLOGUE AFUA_8G07350)-RELATED"/>
    <property type="match status" value="1"/>
</dbReference>
<sequence length="137" mass="15385">MISLGAIRMWVQEDGTHTRGTLGVAEFEIPPHAPTPPPHIHHAHEEVFYVLEGDLEFLVGTQTMRAGVGTFVMVPIGALHTFSNPTDKPARFLNTFTPPRYIHYFEEMSLLFQQSVPPSPQQLKNLMARYDTEVVAS</sequence>
<feature type="domain" description="Cupin type-2" evidence="1">
    <location>
        <begin position="26"/>
        <end position="95"/>
    </location>
</feature>
<accession>A0A8J3MZU5</accession>
<keyword evidence="3" id="KW-1185">Reference proteome</keyword>
<dbReference type="InterPro" id="IPR013096">
    <property type="entry name" value="Cupin_2"/>
</dbReference>
<evidence type="ECO:0000259" key="1">
    <source>
        <dbReference type="Pfam" id="PF07883"/>
    </source>
</evidence>
<comment type="caution">
    <text evidence="2">The sequence shown here is derived from an EMBL/GenBank/DDBJ whole genome shotgun (WGS) entry which is preliminary data.</text>
</comment>
<dbReference type="AlphaFoldDB" id="A0A8J3MZU5"/>
<evidence type="ECO:0000313" key="2">
    <source>
        <dbReference type="EMBL" id="GHO93489.1"/>
    </source>
</evidence>
<dbReference type="EMBL" id="BNJK01000001">
    <property type="protein sequence ID" value="GHO93489.1"/>
    <property type="molecule type" value="Genomic_DNA"/>
</dbReference>
<gene>
    <name evidence="2" type="ORF">KSF_035370</name>
</gene>
<dbReference type="Gene3D" id="2.60.120.10">
    <property type="entry name" value="Jelly Rolls"/>
    <property type="match status" value="1"/>
</dbReference>
<protein>
    <recommendedName>
        <fullName evidence="1">Cupin type-2 domain-containing protein</fullName>
    </recommendedName>
</protein>
<dbReference type="Pfam" id="PF07883">
    <property type="entry name" value="Cupin_2"/>
    <property type="match status" value="1"/>
</dbReference>
<dbReference type="InterPro" id="IPR014710">
    <property type="entry name" value="RmlC-like_jellyroll"/>
</dbReference>
<dbReference type="SUPFAM" id="SSF51182">
    <property type="entry name" value="RmlC-like cupins"/>
    <property type="match status" value="1"/>
</dbReference>
<reference evidence="2" key="1">
    <citation type="submission" date="2020-10" db="EMBL/GenBank/DDBJ databases">
        <title>Taxonomic study of unclassified bacteria belonging to the class Ktedonobacteria.</title>
        <authorList>
            <person name="Yabe S."/>
            <person name="Wang C.M."/>
            <person name="Zheng Y."/>
            <person name="Sakai Y."/>
            <person name="Cavaletti L."/>
            <person name="Monciardini P."/>
            <person name="Donadio S."/>
        </authorList>
    </citation>
    <scope>NUCLEOTIDE SEQUENCE</scope>
    <source>
        <strain evidence="2">ID150040</strain>
    </source>
</reference>
<dbReference type="PANTHER" id="PTHR36440:SF1">
    <property type="entry name" value="PUTATIVE (AFU_ORTHOLOGUE AFUA_8G07350)-RELATED"/>
    <property type="match status" value="1"/>
</dbReference>
<proteinExistence type="predicted"/>
<name>A0A8J3MZU5_9CHLR</name>
<organism evidence="2 3">
    <name type="scientific">Reticulibacter mediterranei</name>
    <dbReference type="NCBI Taxonomy" id="2778369"/>
    <lineage>
        <taxon>Bacteria</taxon>
        <taxon>Bacillati</taxon>
        <taxon>Chloroflexota</taxon>
        <taxon>Ktedonobacteria</taxon>
        <taxon>Ktedonobacterales</taxon>
        <taxon>Reticulibacteraceae</taxon>
        <taxon>Reticulibacter</taxon>
    </lineage>
</organism>
<evidence type="ECO:0000313" key="3">
    <source>
        <dbReference type="Proteomes" id="UP000597444"/>
    </source>
</evidence>
<dbReference type="InterPro" id="IPR011051">
    <property type="entry name" value="RmlC_Cupin_sf"/>
</dbReference>
<dbReference type="Proteomes" id="UP000597444">
    <property type="component" value="Unassembled WGS sequence"/>
</dbReference>